<comment type="function">
    <text evidence="3">Protein-arginine rhamnosyltransferase that catalyzes the transfer of a single rhamnose to elongation factor P (EF-P) on 'Lys-32', a modification required for EF-P-dependent rescue of polyproline stalled ribosomes.</text>
</comment>
<comment type="similarity">
    <text evidence="4">Belongs to the glycosyltransferase 104 family.</text>
</comment>
<evidence type="ECO:0000313" key="9">
    <source>
        <dbReference type="Proteomes" id="UP000831607"/>
    </source>
</evidence>
<dbReference type="GO" id="GO:0003746">
    <property type="term" value="F:translation elongation factor activity"/>
    <property type="evidence" value="ECO:0007669"/>
    <property type="project" value="UniProtKB-KW"/>
</dbReference>
<keyword evidence="1" id="KW-0328">Glycosyltransferase</keyword>
<comment type="catalytic activity">
    <reaction evidence="7">
        <text>dTDP-beta-L-rhamnose + L-arginyl-[protein] = N(omega)-(alpha-L-rhamnosyl)-L-arginyl-[protein] + dTDP + H(+)</text>
        <dbReference type="Rhea" id="RHEA:66692"/>
        <dbReference type="Rhea" id="RHEA-COMP:10532"/>
        <dbReference type="Rhea" id="RHEA-COMP:17096"/>
        <dbReference type="ChEBI" id="CHEBI:15378"/>
        <dbReference type="ChEBI" id="CHEBI:29965"/>
        <dbReference type="ChEBI" id="CHEBI:57510"/>
        <dbReference type="ChEBI" id="CHEBI:58369"/>
        <dbReference type="ChEBI" id="CHEBI:167445"/>
    </reaction>
    <physiologicalReaction direction="left-to-right" evidence="7">
        <dbReference type="Rhea" id="RHEA:66693"/>
    </physiologicalReaction>
</comment>
<proteinExistence type="inferred from homology"/>
<organism evidence="8 9">
    <name type="scientific">Orrella daihaiensis</name>
    <dbReference type="NCBI Taxonomy" id="2782176"/>
    <lineage>
        <taxon>Bacteria</taxon>
        <taxon>Pseudomonadati</taxon>
        <taxon>Pseudomonadota</taxon>
        <taxon>Betaproteobacteria</taxon>
        <taxon>Burkholderiales</taxon>
        <taxon>Alcaligenaceae</taxon>
        <taxon>Orrella</taxon>
    </lineage>
</organism>
<keyword evidence="8" id="KW-0648">Protein biosynthesis</keyword>
<accession>A0ABY4AH97</accession>
<evidence type="ECO:0000256" key="5">
    <source>
        <dbReference type="ARBA" id="ARBA00024416"/>
    </source>
</evidence>
<evidence type="ECO:0000256" key="6">
    <source>
        <dbReference type="ARBA" id="ARBA00030025"/>
    </source>
</evidence>
<reference evidence="8 9" key="1">
    <citation type="submission" date="2020-11" db="EMBL/GenBank/DDBJ databases">
        <title>Algicoccus daihaiensis sp.nov., isolated from Daihai Lake in Inner Mongolia.</title>
        <authorList>
            <person name="Kai J."/>
        </authorList>
    </citation>
    <scope>NUCLEOTIDE SEQUENCE [LARGE SCALE GENOMIC DNA]</scope>
    <source>
        <strain evidence="9">f23</strain>
    </source>
</reference>
<keyword evidence="8" id="KW-0251">Elongation factor</keyword>
<dbReference type="InterPro" id="IPR016633">
    <property type="entry name" value="EarP"/>
</dbReference>
<evidence type="ECO:0000256" key="3">
    <source>
        <dbReference type="ARBA" id="ARBA00024303"/>
    </source>
</evidence>
<gene>
    <name evidence="8" type="primary">earP</name>
    <name evidence="8" type="ORF">DHf2319_09335</name>
</gene>
<sequence length="379" mass="43651">MNTDNRQHSTRLPMVSADLFCRVVDNLGDIGVMWRLARQLTKEKNWHIRLWVDRLESFQEIEPAINPSVPTQICQDIQICLWMDDWQPTPPRQVAIAGFSCELPDDYIRQLATTAEPIWLQLEYLSAQDWVSSFHGLHSKRNDSLRPVFFFPGFHDNTGGLIREHGLIEQRNRWVATQDKQAWLASLGISIPNNARLISFFAYPHAPMHSLIEQLRQTRQRFHLLVPSNLPSLNNSSQGNSPNEQVSWQAIKFMQQENYDKLLWSCDLNFVRGEDSFVRAIWAGKPLFWQIYPQKDGAHHPKLDAWLKLAGLADPIGQAMHEWADGLLKTDLSASLANQGWQDWEHASKRLSDSLETQADLATRLDNWVRTQSGTANRL</sequence>
<evidence type="ECO:0000313" key="8">
    <source>
        <dbReference type="EMBL" id="UOD49664.1"/>
    </source>
</evidence>
<keyword evidence="2" id="KW-0808">Transferase</keyword>
<dbReference type="Proteomes" id="UP000831607">
    <property type="component" value="Chromosome"/>
</dbReference>
<dbReference type="NCBIfam" id="TIGR03837">
    <property type="entry name" value="efp_Arg_rhamno"/>
    <property type="match status" value="1"/>
</dbReference>
<dbReference type="PIRSF" id="PIRSF015557">
    <property type="entry name" value="UCP015557"/>
    <property type="match status" value="1"/>
</dbReference>
<evidence type="ECO:0000256" key="2">
    <source>
        <dbReference type="ARBA" id="ARBA00022679"/>
    </source>
</evidence>
<dbReference type="Pfam" id="PF10093">
    <property type="entry name" value="EarP"/>
    <property type="match status" value="1"/>
</dbReference>
<evidence type="ECO:0000256" key="1">
    <source>
        <dbReference type="ARBA" id="ARBA00022676"/>
    </source>
</evidence>
<evidence type="ECO:0000256" key="4">
    <source>
        <dbReference type="ARBA" id="ARBA00024346"/>
    </source>
</evidence>
<name>A0ABY4AH97_9BURK</name>
<protein>
    <recommendedName>
        <fullName evidence="5">Protein-arginine rhamnosyltransferase</fullName>
    </recommendedName>
    <alternativeName>
        <fullName evidence="6">EF-P arginine rhamnosyltransferase</fullName>
    </alternativeName>
</protein>
<dbReference type="EMBL" id="CP063982">
    <property type="protein sequence ID" value="UOD49664.1"/>
    <property type="molecule type" value="Genomic_DNA"/>
</dbReference>
<keyword evidence="9" id="KW-1185">Reference proteome</keyword>
<evidence type="ECO:0000256" key="7">
    <source>
        <dbReference type="ARBA" id="ARBA00048472"/>
    </source>
</evidence>